<accession>A0AAJ1TRN4</accession>
<evidence type="ECO:0000313" key="10">
    <source>
        <dbReference type="EMBL" id="MDQ0545591.1"/>
    </source>
</evidence>
<feature type="transmembrane region" description="Helical" evidence="9">
    <location>
        <begin position="213"/>
        <end position="234"/>
    </location>
</feature>
<dbReference type="InterPro" id="IPR007272">
    <property type="entry name" value="Sulf_transp_TsuA/YedE"/>
</dbReference>
<evidence type="ECO:0000256" key="8">
    <source>
        <dbReference type="ARBA" id="ARBA00035655"/>
    </source>
</evidence>
<evidence type="ECO:0000256" key="2">
    <source>
        <dbReference type="ARBA" id="ARBA00022448"/>
    </source>
</evidence>
<feature type="transmembrane region" description="Helical" evidence="9">
    <location>
        <begin position="254"/>
        <end position="284"/>
    </location>
</feature>
<dbReference type="Proteomes" id="UP001223420">
    <property type="component" value="Unassembled WGS sequence"/>
</dbReference>
<gene>
    <name evidence="10" type="ORF">QO001_004535</name>
</gene>
<keyword evidence="3" id="KW-1003">Cell membrane</keyword>
<name>A0AAJ1TRN4_9HYPH</name>
<feature type="transmembrane region" description="Helical" evidence="9">
    <location>
        <begin position="131"/>
        <end position="153"/>
    </location>
</feature>
<feature type="transmembrane region" description="Helical" evidence="9">
    <location>
        <begin position="20"/>
        <end position="39"/>
    </location>
</feature>
<dbReference type="PANTHER" id="PTHR30574:SF1">
    <property type="entry name" value="SULPHUR TRANSPORT DOMAIN-CONTAINING PROTEIN"/>
    <property type="match status" value="1"/>
</dbReference>
<feature type="transmembrane region" description="Helical" evidence="9">
    <location>
        <begin position="183"/>
        <end position="201"/>
    </location>
</feature>
<feature type="transmembrane region" description="Helical" evidence="9">
    <location>
        <begin position="333"/>
        <end position="356"/>
    </location>
</feature>
<evidence type="ECO:0000256" key="1">
    <source>
        <dbReference type="ARBA" id="ARBA00004429"/>
    </source>
</evidence>
<comment type="subcellular location">
    <subcellularLocation>
        <location evidence="1">Cell inner membrane</location>
        <topology evidence="1">Multi-pass membrane protein</topology>
    </subcellularLocation>
</comment>
<keyword evidence="7 9" id="KW-0472">Membrane</keyword>
<keyword evidence="2" id="KW-0813">Transport</keyword>
<comment type="caution">
    <text evidence="10">The sequence shown here is derived from an EMBL/GenBank/DDBJ whole genome shotgun (WGS) entry which is preliminary data.</text>
</comment>
<evidence type="ECO:0000313" key="11">
    <source>
        <dbReference type="Proteomes" id="UP001223420"/>
    </source>
</evidence>
<keyword evidence="4" id="KW-0997">Cell inner membrane</keyword>
<keyword evidence="6 9" id="KW-1133">Transmembrane helix</keyword>
<evidence type="ECO:0000256" key="6">
    <source>
        <dbReference type="ARBA" id="ARBA00022989"/>
    </source>
</evidence>
<feature type="transmembrane region" description="Helical" evidence="9">
    <location>
        <begin position="60"/>
        <end position="79"/>
    </location>
</feature>
<dbReference type="EMBL" id="JAUSWL010000009">
    <property type="protein sequence ID" value="MDQ0545591.1"/>
    <property type="molecule type" value="Genomic_DNA"/>
</dbReference>
<keyword evidence="5 9" id="KW-0812">Transmembrane</keyword>
<protein>
    <submittedName>
        <fullName evidence="10">Membrane protein YedE/YeeE</fullName>
    </submittedName>
</protein>
<evidence type="ECO:0000256" key="5">
    <source>
        <dbReference type="ARBA" id="ARBA00022692"/>
    </source>
</evidence>
<feature type="transmembrane region" description="Helical" evidence="9">
    <location>
        <begin position="99"/>
        <end position="119"/>
    </location>
</feature>
<dbReference type="GO" id="GO:0005886">
    <property type="term" value="C:plasma membrane"/>
    <property type="evidence" value="ECO:0007669"/>
    <property type="project" value="UniProtKB-SubCell"/>
</dbReference>
<evidence type="ECO:0000256" key="4">
    <source>
        <dbReference type="ARBA" id="ARBA00022519"/>
    </source>
</evidence>
<evidence type="ECO:0000256" key="3">
    <source>
        <dbReference type="ARBA" id="ARBA00022475"/>
    </source>
</evidence>
<organism evidence="10 11">
    <name type="scientific">Methylobacterium brachiatum</name>
    <dbReference type="NCBI Taxonomy" id="269660"/>
    <lineage>
        <taxon>Bacteria</taxon>
        <taxon>Pseudomonadati</taxon>
        <taxon>Pseudomonadota</taxon>
        <taxon>Alphaproteobacteria</taxon>
        <taxon>Hyphomicrobiales</taxon>
        <taxon>Methylobacteriaceae</taxon>
        <taxon>Methylobacterium</taxon>
    </lineage>
</organism>
<proteinExistence type="inferred from homology"/>
<reference evidence="10" key="1">
    <citation type="submission" date="2023-07" db="EMBL/GenBank/DDBJ databases">
        <title>Genomic Encyclopedia of Type Strains, Phase IV (KMG-IV): sequencing the most valuable type-strain genomes for metagenomic binning, comparative biology and taxonomic classification.</title>
        <authorList>
            <person name="Goeker M."/>
        </authorList>
    </citation>
    <scope>NUCLEOTIDE SEQUENCE</scope>
    <source>
        <strain evidence="10">DSM 19569</strain>
    </source>
</reference>
<dbReference type="AlphaFoldDB" id="A0AAJ1TRN4"/>
<evidence type="ECO:0000256" key="7">
    <source>
        <dbReference type="ARBA" id="ARBA00023136"/>
    </source>
</evidence>
<feature type="transmembrane region" description="Helical" evidence="9">
    <location>
        <begin position="305"/>
        <end position="327"/>
    </location>
</feature>
<evidence type="ECO:0000256" key="9">
    <source>
        <dbReference type="SAM" id="Phobius"/>
    </source>
</evidence>
<dbReference type="Pfam" id="PF04143">
    <property type="entry name" value="Sulf_transp"/>
    <property type="match status" value="1"/>
</dbReference>
<comment type="similarity">
    <text evidence="8">Belongs to the TsuA/YedE (TC 9.B.102) family.</text>
</comment>
<dbReference type="PANTHER" id="PTHR30574">
    <property type="entry name" value="INNER MEMBRANE PROTEIN YEDE"/>
    <property type="match status" value="1"/>
</dbReference>
<sequence>MSPEPIEFGEAMGGMMEPHLIRAALGFGIGFALGFAARRGRFCTLGALEDAVYGQDTRRLRAWALAIAVAMVGVHGLQLNGLELHRTLYASSQLELGPLVFGGLTFGFGMALVGNCAFGNLLRLGGGDLKALVALLVAAVSAVMAMRGLTAVVRVKAIDPFYVAIPGGRLQLLPDLLGVGPPASMILAVACAALLTGYALADEAFRKDRKLAAAAVVIGLCVTAGWWATGFAGFDAFGTERPLSLSFARPVGDTVLFAMLASGMQVDFGITSVLGVLMGAFIEARQAQRFRWEAPDDVGELRRHIVGAFLMGTGGITALGCTIGQGVTGIATLSIGSAIALASIALGGRVGLYYLVERQV</sequence>